<reference evidence="2" key="1">
    <citation type="submission" date="2018-09" db="EMBL/GenBank/DDBJ databases">
        <title>Complete genome of Klebsiella pneumoniae phage Pylas.</title>
        <authorList>
            <person name="Powell J.E."/>
            <person name="Lessor L."/>
            <person name="O'Leary C.J."/>
            <person name="Liu M."/>
        </authorList>
    </citation>
    <scope>NUCLEOTIDE SEQUENCE [LARGE SCALE GENOMIC DNA]</scope>
</reference>
<protein>
    <submittedName>
        <fullName evidence="1">Holliday junction resolvase</fullName>
    </submittedName>
</protein>
<organism evidence="1 2">
    <name type="scientific">Klebsiella phage Pylas</name>
    <dbReference type="NCBI Taxonomy" id="2419682"/>
    <lineage>
        <taxon>Viruses</taxon>
        <taxon>Duplodnaviria</taxon>
        <taxon>Heunggongvirae</taxon>
        <taxon>Uroviricota</taxon>
        <taxon>Caudoviricetes</taxon>
        <taxon>Schitoviridae</taxon>
        <taxon>Humphriesvirinae</taxon>
        <taxon>Pylasvirus</taxon>
        <taxon>Pylasvirus pylas</taxon>
    </lineage>
</organism>
<dbReference type="SUPFAM" id="SSF103084">
    <property type="entry name" value="Holliday junction resolvase RusA"/>
    <property type="match status" value="1"/>
</dbReference>
<dbReference type="Gene3D" id="3.30.1330.70">
    <property type="entry name" value="Holliday junction resolvase RusA"/>
    <property type="match status" value="1"/>
</dbReference>
<dbReference type="GO" id="GO:0006281">
    <property type="term" value="P:DNA repair"/>
    <property type="evidence" value="ECO:0007669"/>
    <property type="project" value="InterPro"/>
</dbReference>
<proteinExistence type="predicted"/>
<keyword evidence="2" id="KW-1185">Reference proteome</keyword>
<accession>A0A3G3BYL6</accession>
<sequence length="136" mass="15994">MHKLIAPLRVHKSKNKLFSLNLNTYRNENRFALDTAKVNFKKIMEEQILQLPTFQKVRITYVFYPGTRHLSDIGNACSVVDKFFADALVELGKLPDDNYLYVPELAFRFGSIDREKPRVEIFIEEINYHADNFKPR</sequence>
<dbReference type="InterPro" id="IPR036614">
    <property type="entry name" value="RusA-like_sf"/>
</dbReference>
<gene>
    <name evidence="1" type="ORF">Pylas_060</name>
</gene>
<name>A0A3G3BYL6_9CAUD</name>
<evidence type="ECO:0000313" key="1">
    <source>
        <dbReference type="EMBL" id="AYP69314.1"/>
    </source>
</evidence>
<dbReference type="GO" id="GO:0000287">
    <property type="term" value="F:magnesium ion binding"/>
    <property type="evidence" value="ECO:0007669"/>
    <property type="project" value="InterPro"/>
</dbReference>
<dbReference type="GO" id="GO:0006310">
    <property type="term" value="P:DNA recombination"/>
    <property type="evidence" value="ECO:0007669"/>
    <property type="project" value="InterPro"/>
</dbReference>
<dbReference type="Proteomes" id="UP000278488">
    <property type="component" value="Segment"/>
</dbReference>
<evidence type="ECO:0000313" key="2">
    <source>
        <dbReference type="Proteomes" id="UP000278488"/>
    </source>
</evidence>
<dbReference type="EMBL" id="MH899585">
    <property type="protein sequence ID" value="AYP69314.1"/>
    <property type="molecule type" value="Genomic_DNA"/>
</dbReference>